<accession>A2BLH6</accession>
<proteinExistence type="predicted"/>
<protein>
    <submittedName>
        <fullName evidence="1">Uncharacterized protein</fullName>
    </submittedName>
</protein>
<dbReference type="KEGG" id="hbu:Hbut_0990"/>
<dbReference type="STRING" id="415426.Hbut_0990"/>
<dbReference type="EnsemblBacteria" id="ABM80837">
    <property type="protein sequence ID" value="ABM80837"/>
    <property type="gene ID" value="Hbut_0990"/>
</dbReference>
<dbReference type="eggNOG" id="arCOG08881">
    <property type="taxonomic scope" value="Archaea"/>
</dbReference>
<gene>
    <name evidence="1" type="ordered locus">Hbut_0990</name>
</gene>
<dbReference type="EMBL" id="CP000493">
    <property type="protein sequence ID" value="ABM80837.1"/>
    <property type="molecule type" value="Genomic_DNA"/>
</dbReference>
<dbReference type="OrthoDB" id="262336at2157"/>
<reference evidence="1 2" key="1">
    <citation type="journal article" date="2007" name="Archaea">
        <title>The genome of Hyperthermus butylicus: a sulfur-reducing, peptide fermenting, neutrophilic Crenarchaeote growing up to 108 degrees C.</title>
        <authorList>
            <person name="Brugger K."/>
            <person name="Chen L."/>
            <person name="Stark M."/>
            <person name="Zibat A."/>
            <person name="Redder P."/>
            <person name="Ruepp A."/>
            <person name="Awayez M."/>
            <person name="She Q."/>
            <person name="Garrett R.A."/>
            <person name="Klenk H.P."/>
        </authorList>
    </citation>
    <scope>NUCLEOTIDE SEQUENCE [LARGE SCALE GENOMIC DNA]</scope>
    <source>
        <strain evidence="2">DSM 5456 / JCM 9403 / PLM1-5</strain>
    </source>
</reference>
<evidence type="ECO:0000313" key="2">
    <source>
        <dbReference type="Proteomes" id="UP000002593"/>
    </source>
</evidence>
<organism evidence="1 2">
    <name type="scientific">Hyperthermus butylicus (strain DSM 5456 / JCM 9403 / PLM1-5)</name>
    <dbReference type="NCBI Taxonomy" id="415426"/>
    <lineage>
        <taxon>Archaea</taxon>
        <taxon>Thermoproteota</taxon>
        <taxon>Thermoprotei</taxon>
        <taxon>Desulfurococcales</taxon>
        <taxon>Pyrodictiaceae</taxon>
        <taxon>Hyperthermus</taxon>
    </lineage>
</organism>
<dbReference type="GeneID" id="4782975"/>
<dbReference type="RefSeq" id="WP_011822155.1">
    <property type="nucleotide sequence ID" value="NC_008818.1"/>
</dbReference>
<keyword evidence="2" id="KW-1185">Reference proteome</keyword>
<dbReference type="HOGENOM" id="CLU_1648286_0_0_2"/>
<name>A2BLH6_HYPBU</name>
<dbReference type="AlphaFoldDB" id="A2BLH6"/>
<evidence type="ECO:0000313" key="1">
    <source>
        <dbReference type="EMBL" id="ABM80837.1"/>
    </source>
</evidence>
<dbReference type="Proteomes" id="UP000002593">
    <property type="component" value="Chromosome"/>
</dbReference>
<sequence length="160" mass="17542">MPRRKSIMLDEEHARILQELATRYGVTISGYVRSLVEAAAEAEERGFHAPSLIRRALLFEALARLGAVPVPRTLLGAGTREARVEGERLGAALRELGLDVSELISLITDRLGLGIVDYNRVLIFRGSKDPLVGYVVGLASGYGLRVVEREKVIVIELGHE</sequence>